<gene>
    <name evidence="3" type="ORF">U472_15340</name>
</gene>
<feature type="domain" description="CAAX prenyl protease 2/Lysostaphin resistance protein A-like" evidence="2">
    <location>
        <begin position="128"/>
        <end position="224"/>
    </location>
</feature>
<feature type="transmembrane region" description="Helical" evidence="1">
    <location>
        <begin position="48"/>
        <end position="71"/>
    </location>
</feature>
<keyword evidence="4" id="KW-1185">Reference proteome</keyword>
<keyword evidence="1" id="KW-1133">Transmembrane helix</keyword>
<evidence type="ECO:0000259" key="2">
    <source>
        <dbReference type="Pfam" id="PF02517"/>
    </source>
</evidence>
<reference evidence="4" key="1">
    <citation type="submission" date="2016-07" db="EMBL/GenBank/DDBJ databases">
        <authorList>
            <person name="Florea S."/>
            <person name="Webb J.S."/>
            <person name="Jaromczyk J."/>
            <person name="Schardl C.L."/>
        </authorList>
    </citation>
    <scope>NUCLEOTIDE SEQUENCE [LARGE SCALE GENOMIC DNA]</scope>
    <source>
        <strain evidence="4">Z6</strain>
    </source>
</reference>
<protein>
    <recommendedName>
        <fullName evidence="2">CAAX prenyl protease 2/Lysostaphin resistance protein A-like domain-containing protein</fullName>
    </recommendedName>
</protein>
<feature type="transmembrane region" description="Helical" evidence="1">
    <location>
        <begin position="128"/>
        <end position="148"/>
    </location>
</feature>
<dbReference type="InterPro" id="IPR003675">
    <property type="entry name" value="Rce1/LyrA-like_dom"/>
</dbReference>
<evidence type="ECO:0000313" key="4">
    <source>
        <dbReference type="Proteomes" id="UP000093514"/>
    </source>
</evidence>
<dbReference type="AlphaFoldDB" id="A0A1C0A6C4"/>
<dbReference type="Proteomes" id="UP000093514">
    <property type="component" value="Unassembled WGS sequence"/>
</dbReference>
<name>A0A1C0A6C4_9FIRM</name>
<dbReference type="Pfam" id="PF02517">
    <property type="entry name" value="Rce1-like"/>
    <property type="match status" value="1"/>
</dbReference>
<dbReference type="PANTHER" id="PTHR43592">
    <property type="entry name" value="CAAX AMINO TERMINAL PROTEASE"/>
    <property type="match status" value="1"/>
</dbReference>
<dbReference type="EMBL" id="LWDV01000010">
    <property type="protein sequence ID" value="OCL25700.1"/>
    <property type="molecule type" value="Genomic_DNA"/>
</dbReference>
<feature type="transmembrane region" description="Helical" evidence="1">
    <location>
        <begin position="92"/>
        <end position="108"/>
    </location>
</feature>
<keyword evidence="1" id="KW-0472">Membrane</keyword>
<proteinExistence type="predicted"/>
<sequence length="228" mass="26674">MVQEVVKFIINNKRKNLGGVLTYIVLFFIVWTIYEVEIATFIKDNYSTNIYIISRLLIKVLVWIFPVFLYLKFYDKVNPLSYLKLKDNTKRGLVGAIMLSLLFAIYNFSRVYFMGNSKLDLNLNMNTLINGIVFVGFTEEIVFRGFLLKKIWNNSSFRKAMLISSLLFLFIHYPAWFIKGKLIFPNLIFSSIYVFGFAILEAYIFKKTNSLWACIVSHSVHNFILSIL</sequence>
<dbReference type="GO" id="GO:0080120">
    <property type="term" value="P:CAAX-box protein maturation"/>
    <property type="evidence" value="ECO:0007669"/>
    <property type="project" value="UniProtKB-ARBA"/>
</dbReference>
<dbReference type="PANTHER" id="PTHR43592:SF15">
    <property type="entry name" value="CAAX AMINO TERMINAL PROTEASE FAMILY PROTEIN"/>
    <property type="match status" value="1"/>
</dbReference>
<keyword evidence="1" id="KW-0812">Transmembrane</keyword>
<comment type="caution">
    <text evidence="3">The sequence shown here is derived from an EMBL/GenBank/DDBJ whole genome shotgun (WGS) entry which is preliminary data.</text>
</comment>
<dbReference type="OrthoDB" id="9782250at2"/>
<feature type="transmembrane region" description="Helical" evidence="1">
    <location>
        <begin position="183"/>
        <end position="205"/>
    </location>
</feature>
<evidence type="ECO:0000313" key="3">
    <source>
        <dbReference type="EMBL" id="OCL25700.1"/>
    </source>
</evidence>
<dbReference type="GO" id="GO:0004175">
    <property type="term" value="F:endopeptidase activity"/>
    <property type="evidence" value="ECO:0007669"/>
    <property type="project" value="UniProtKB-ARBA"/>
</dbReference>
<accession>A0A1C0A6C4</accession>
<reference evidence="3 4" key="2">
    <citation type="submission" date="2016-08" db="EMBL/GenBank/DDBJ databases">
        <title>Orenia metallireducens sp. nov. strain Z6, a Novel Metal-reducing Firmicute from the Deep Subsurface.</title>
        <authorList>
            <person name="Maxim B.I."/>
            <person name="Kenneth K."/>
            <person name="Flynn T.M."/>
            <person name="Oloughlin E.J."/>
            <person name="Locke R.A."/>
            <person name="Weber J.R."/>
            <person name="Egan S.M."/>
            <person name="Mackie R.I."/>
            <person name="Cann I.K."/>
        </authorList>
    </citation>
    <scope>NUCLEOTIDE SEQUENCE [LARGE SCALE GENOMIC DNA]</scope>
    <source>
        <strain evidence="3 4">Z6</strain>
    </source>
</reference>
<feature type="transmembrane region" description="Helical" evidence="1">
    <location>
        <begin position="20"/>
        <end position="42"/>
    </location>
</feature>
<feature type="transmembrane region" description="Helical" evidence="1">
    <location>
        <begin position="160"/>
        <end position="177"/>
    </location>
</feature>
<evidence type="ECO:0000256" key="1">
    <source>
        <dbReference type="SAM" id="Phobius"/>
    </source>
</evidence>
<organism evidence="3 4">
    <name type="scientific">Orenia metallireducens</name>
    <dbReference type="NCBI Taxonomy" id="1413210"/>
    <lineage>
        <taxon>Bacteria</taxon>
        <taxon>Bacillati</taxon>
        <taxon>Bacillota</taxon>
        <taxon>Clostridia</taxon>
        <taxon>Halanaerobiales</taxon>
        <taxon>Halobacteroidaceae</taxon>
        <taxon>Orenia</taxon>
    </lineage>
</organism>